<evidence type="ECO:0000313" key="1">
    <source>
        <dbReference type="EMBL" id="MBW4547585.1"/>
    </source>
</evidence>
<proteinExistence type="predicted"/>
<organism evidence="1 2">
    <name type="scientific">Symplocastrum torsivum CPER-KK1</name>
    <dbReference type="NCBI Taxonomy" id="450513"/>
    <lineage>
        <taxon>Bacteria</taxon>
        <taxon>Bacillati</taxon>
        <taxon>Cyanobacteriota</taxon>
        <taxon>Cyanophyceae</taxon>
        <taxon>Oscillatoriophycideae</taxon>
        <taxon>Oscillatoriales</taxon>
        <taxon>Microcoleaceae</taxon>
        <taxon>Symplocastrum</taxon>
    </lineage>
</organism>
<comment type="caution">
    <text evidence="1">The sequence shown here is derived from an EMBL/GenBank/DDBJ whole genome shotgun (WGS) entry which is preliminary data.</text>
</comment>
<dbReference type="Proteomes" id="UP000753908">
    <property type="component" value="Unassembled WGS sequence"/>
</dbReference>
<accession>A0A951PP46</accession>
<sequence>MGLVVILERTGAWDGVGFWNEPPLALPPVRPALARLGVVLELEEESFGVERLELELEADEGFPDELLLELRELELEEDERLELLELLEREEDELLFAKTSLLISSSASELLLDN</sequence>
<protein>
    <submittedName>
        <fullName evidence="1">Uncharacterized protein</fullName>
    </submittedName>
</protein>
<dbReference type="AlphaFoldDB" id="A0A951PP46"/>
<dbReference type="EMBL" id="JAHHIF010000044">
    <property type="protein sequence ID" value="MBW4547585.1"/>
    <property type="molecule type" value="Genomic_DNA"/>
</dbReference>
<evidence type="ECO:0000313" key="2">
    <source>
        <dbReference type="Proteomes" id="UP000753908"/>
    </source>
</evidence>
<reference evidence="1" key="1">
    <citation type="submission" date="2021-05" db="EMBL/GenBank/DDBJ databases">
        <authorList>
            <person name="Pietrasiak N."/>
            <person name="Ward R."/>
            <person name="Stajich J.E."/>
            <person name="Kurbessoian T."/>
        </authorList>
    </citation>
    <scope>NUCLEOTIDE SEQUENCE</scope>
    <source>
        <strain evidence="1">CPER-KK1</strain>
    </source>
</reference>
<reference evidence="1" key="2">
    <citation type="journal article" date="2022" name="Microbiol. Resour. Announc.">
        <title>Metagenome Sequencing to Explore Phylogenomics of Terrestrial Cyanobacteria.</title>
        <authorList>
            <person name="Ward R.D."/>
            <person name="Stajich J.E."/>
            <person name="Johansen J.R."/>
            <person name="Huntemann M."/>
            <person name="Clum A."/>
            <person name="Foster B."/>
            <person name="Foster B."/>
            <person name="Roux S."/>
            <person name="Palaniappan K."/>
            <person name="Varghese N."/>
            <person name="Mukherjee S."/>
            <person name="Reddy T.B.K."/>
            <person name="Daum C."/>
            <person name="Copeland A."/>
            <person name="Chen I.A."/>
            <person name="Ivanova N.N."/>
            <person name="Kyrpides N.C."/>
            <person name="Shapiro N."/>
            <person name="Eloe-Fadrosh E.A."/>
            <person name="Pietrasiak N."/>
        </authorList>
    </citation>
    <scope>NUCLEOTIDE SEQUENCE</scope>
    <source>
        <strain evidence="1">CPER-KK1</strain>
    </source>
</reference>
<name>A0A951PP46_9CYAN</name>
<gene>
    <name evidence="1" type="ORF">KME25_24560</name>
</gene>